<dbReference type="AlphaFoldDB" id="A4SBE6"/>
<sequence>ADTTPPRPVTKDDVVVSFARSGGAGGQNVNKVNTKVDMRLDVAGAVAAGWLPQWCADRLVVAEKNRVNSNGELVVNSTRHRTQSQNVDDALEKLQSYINRAAKLPGSQSDKRKKKKLQANVEKGNRRRLQDKKQTSQKKTERRS</sequence>
<dbReference type="Gramene" id="ABP01080">
    <property type="protein sequence ID" value="ABP01080"/>
    <property type="gene ID" value="OSTLU_7434"/>
</dbReference>
<dbReference type="HOGENOM" id="CLU_089470_6_2_1"/>
<dbReference type="FunFam" id="3.30.160.20:FF:000046">
    <property type="entry name" value="Peptidyl-tRNA hydrolase ICT1"/>
    <property type="match status" value="1"/>
</dbReference>
<organism evidence="3 4">
    <name type="scientific">Ostreococcus lucimarinus (strain CCE9901)</name>
    <dbReference type="NCBI Taxonomy" id="436017"/>
    <lineage>
        <taxon>Eukaryota</taxon>
        <taxon>Viridiplantae</taxon>
        <taxon>Chlorophyta</taxon>
        <taxon>Mamiellophyceae</taxon>
        <taxon>Mamiellales</taxon>
        <taxon>Bathycoccaceae</taxon>
        <taxon>Ostreococcus</taxon>
    </lineage>
</organism>
<dbReference type="OrthoDB" id="270639at2759"/>
<evidence type="ECO:0000259" key="2">
    <source>
        <dbReference type="PROSITE" id="PS00745"/>
    </source>
</evidence>
<dbReference type="Proteomes" id="UP000001568">
    <property type="component" value="Chromosome 20"/>
</dbReference>
<protein>
    <recommendedName>
        <fullName evidence="2">Prokaryotic-type class I peptide chain release factors domain-containing protein</fullName>
    </recommendedName>
</protein>
<gene>
    <name evidence="3" type="ORF">OSTLU_7434</name>
</gene>
<dbReference type="eggNOG" id="KOG3429">
    <property type="taxonomic scope" value="Eukaryota"/>
</dbReference>
<dbReference type="OMA" id="SEHRSQW"/>
<dbReference type="PANTHER" id="PTHR47352">
    <property type="entry name" value="CLASS I PEPTIDE CHAIN RELEASE FACTOR"/>
    <property type="match status" value="1"/>
</dbReference>
<dbReference type="EMBL" id="CP000600">
    <property type="protein sequence ID" value="ABP01080.1"/>
    <property type="molecule type" value="Genomic_DNA"/>
</dbReference>
<accession>A4SBE6</accession>
<evidence type="ECO:0000256" key="1">
    <source>
        <dbReference type="SAM" id="MobiDB-lite"/>
    </source>
</evidence>
<dbReference type="RefSeq" id="XP_001422763.1">
    <property type="nucleotide sequence ID" value="XM_001422726.1"/>
</dbReference>
<feature type="non-terminal residue" evidence="3">
    <location>
        <position position="1"/>
    </location>
</feature>
<reference evidence="3 4" key="1">
    <citation type="journal article" date="2007" name="Proc. Natl. Acad. Sci. U.S.A.">
        <title>The tiny eukaryote Ostreococcus provides genomic insights into the paradox of plankton speciation.</title>
        <authorList>
            <person name="Palenik B."/>
            <person name="Grimwood J."/>
            <person name="Aerts A."/>
            <person name="Rouze P."/>
            <person name="Salamov A."/>
            <person name="Putnam N."/>
            <person name="Dupont C."/>
            <person name="Jorgensen R."/>
            <person name="Derelle E."/>
            <person name="Rombauts S."/>
            <person name="Zhou K."/>
            <person name="Otillar R."/>
            <person name="Merchant S.S."/>
            <person name="Podell S."/>
            <person name="Gaasterland T."/>
            <person name="Napoli C."/>
            <person name="Gendler K."/>
            <person name="Manuell A."/>
            <person name="Tai V."/>
            <person name="Vallon O."/>
            <person name="Piganeau G."/>
            <person name="Jancek S."/>
            <person name="Heijde M."/>
            <person name="Jabbari K."/>
            <person name="Bowler C."/>
            <person name="Lohr M."/>
            <person name="Robbens S."/>
            <person name="Werner G."/>
            <person name="Dubchak I."/>
            <person name="Pazour G.J."/>
            <person name="Ren Q."/>
            <person name="Paulsen I."/>
            <person name="Delwiche C."/>
            <person name="Schmutz J."/>
            <person name="Rokhsar D."/>
            <person name="Van de Peer Y."/>
            <person name="Moreau H."/>
            <person name="Grigoriev I.V."/>
        </authorList>
    </citation>
    <scope>NUCLEOTIDE SEQUENCE [LARGE SCALE GENOMIC DNA]</scope>
    <source>
        <strain evidence="3 4">CCE9901</strain>
    </source>
</reference>
<dbReference type="SUPFAM" id="SSF110916">
    <property type="entry name" value="Peptidyl-tRNA hydrolase domain-like"/>
    <property type="match status" value="1"/>
</dbReference>
<feature type="region of interest" description="Disordered" evidence="1">
    <location>
        <begin position="101"/>
        <end position="144"/>
    </location>
</feature>
<dbReference type="PANTHER" id="PTHR47352:SF1">
    <property type="entry name" value="CLASS I PEPTIDE CHAIN RELEASE FACTOR"/>
    <property type="match status" value="1"/>
</dbReference>
<dbReference type="KEGG" id="olu:OSTLU_7434"/>
<dbReference type="Pfam" id="PF00472">
    <property type="entry name" value="RF-1"/>
    <property type="match status" value="1"/>
</dbReference>
<dbReference type="STRING" id="436017.A4SBE6"/>
<evidence type="ECO:0000313" key="4">
    <source>
        <dbReference type="Proteomes" id="UP000001568"/>
    </source>
</evidence>
<feature type="non-terminal residue" evidence="3">
    <location>
        <position position="144"/>
    </location>
</feature>
<dbReference type="InterPro" id="IPR000352">
    <property type="entry name" value="Pep_chain_release_fac_I"/>
</dbReference>
<dbReference type="PROSITE" id="PS00745">
    <property type="entry name" value="RF_PROK_I"/>
    <property type="match status" value="1"/>
</dbReference>
<dbReference type="GeneID" id="5006820"/>
<evidence type="ECO:0000313" key="3">
    <source>
        <dbReference type="EMBL" id="ABP01080.1"/>
    </source>
</evidence>
<dbReference type="GO" id="GO:0003747">
    <property type="term" value="F:translation release factor activity"/>
    <property type="evidence" value="ECO:0007669"/>
    <property type="project" value="InterPro"/>
</dbReference>
<keyword evidence="4" id="KW-1185">Reference proteome</keyword>
<name>A4SBE6_OSTLU</name>
<feature type="domain" description="Prokaryotic-type class I peptide chain release factors" evidence="2">
    <location>
        <begin position="20"/>
        <end position="36"/>
    </location>
</feature>
<dbReference type="Gene3D" id="3.30.160.20">
    <property type="match status" value="1"/>
</dbReference>
<proteinExistence type="predicted"/>